<evidence type="ECO:0000313" key="2">
    <source>
        <dbReference type="Proteomes" id="UP000799439"/>
    </source>
</evidence>
<dbReference type="AlphaFoldDB" id="A0A9P4IY15"/>
<comment type="caution">
    <text evidence="1">The sequence shown here is derived from an EMBL/GenBank/DDBJ whole genome shotgun (WGS) entry which is preliminary data.</text>
</comment>
<dbReference type="EMBL" id="ML996090">
    <property type="protein sequence ID" value="KAF2149927.1"/>
    <property type="molecule type" value="Genomic_DNA"/>
</dbReference>
<sequence length="261" mass="29331">MSPWPGLKDVYIAAMEVGSCRFAPNIGEVNLAANKLLHLTLQARADFETFRVPFRRLVQKMLQENERDRPSANQAFDIMKQSVTISNLLPTTTASSMEQVADPTPSSIAPYLCEEATHQIEQANVVDDYNSMTEGLDIIPQPLLLKPSLISMSPEADESEVVTLSNEIGPLPRPGQEITSPANENHIRDSTPGELDGLASPSAEFDEQHTKPYVIRARYTGDLWSRPHEAPPWPTRSVEREWEDIFVFFGLFKFFVWFNGL</sequence>
<protein>
    <recommendedName>
        <fullName evidence="3">Protein kinase domain-containing protein</fullName>
    </recommendedName>
</protein>
<evidence type="ECO:0000313" key="1">
    <source>
        <dbReference type="EMBL" id="KAF2149927.1"/>
    </source>
</evidence>
<name>A0A9P4IY15_9PEZI</name>
<organism evidence="1 2">
    <name type="scientific">Myriangium duriaei CBS 260.36</name>
    <dbReference type="NCBI Taxonomy" id="1168546"/>
    <lineage>
        <taxon>Eukaryota</taxon>
        <taxon>Fungi</taxon>
        <taxon>Dikarya</taxon>
        <taxon>Ascomycota</taxon>
        <taxon>Pezizomycotina</taxon>
        <taxon>Dothideomycetes</taxon>
        <taxon>Dothideomycetidae</taxon>
        <taxon>Myriangiales</taxon>
        <taxon>Myriangiaceae</taxon>
        <taxon>Myriangium</taxon>
    </lineage>
</organism>
<proteinExistence type="predicted"/>
<evidence type="ECO:0008006" key="3">
    <source>
        <dbReference type="Google" id="ProtNLM"/>
    </source>
</evidence>
<reference evidence="1" key="1">
    <citation type="journal article" date="2020" name="Stud. Mycol.">
        <title>101 Dothideomycetes genomes: a test case for predicting lifestyles and emergence of pathogens.</title>
        <authorList>
            <person name="Haridas S."/>
            <person name="Albert R."/>
            <person name="Binder M."/>
            <person name="Bloem J."/>
            <person name="Labutti K."/>
            <person name="Salamov A."/>
            <person name="Andreopoulos B."/>
            <person name="Baker S."/>
            <person name="Barry K."/>
            <person name="Bills G."/>
            <person name="Bluhm B."/>
            <person name="Cannon C."/>
            <person name="Castanera R."/>
            <person name="Culley D."/>
            <person name="Daum C."/>
            <person name="Ezra D."/>
            <person name="Gonzalez J."/>
            <person name="Henrissat B."/>
            <person name="Kuo A."/>
            <person name="Liang C."/>
            <person name="Lipzen A."/>
            <person name="Lutzoni F."/>
            <person name="Magnuson J."/>
            <person name="Mondo S."/>
            <person name="Nolan M."/>
            <person name="Ohm R."/>
            <person name="Pangilinan J."/>
            <person name="Park H.-J."/>
            <person name="Ramirez L."/>
            <person name="Alfaro M."/>
            <person name="Sun H."/>
            <person name="Tritt A."/>
            <person name="Yoshinaga Y."/>
            <person name="Zwiers L.-H."/>
            <person name="Turgeon B."/>
            <person name="Goodwin S."/>
            <person name="Spatafora J."/>
            <person name="Crous P."/>
            <person name="Grigoriev I."/>
        </authorList>
    </citation>
    <scope>NUCLEOTIDE SEQUENCE</scope>
    <source>
        <strain evidence="1">CBS 260.36</strain>
    </source>
</reference>
<gene>
    <name evidence="1" type="ORF">K461DRAFT_296339</name>
</gene>
<dbReference type="Proteomes" id="UP000799439">
    <property type="component" value="Unassembled WGS sequence"/>
</dbReference>
<accession>A0A9P4IY15</accession>
<keyword evidence="2" id="KW-1185">Reference proteome</keyword>